<feature type="domain" description="Phage tail tape measure protein" evidence="3">
    <location>
        <begin position="184"/>
        <end position="378"/>
    </location>
</feature>
<feature type="coiled-coil region" evidence="1">
    <location>
        <begin position="606"/>
        <end position="673"/>
    </location>
</feature>
<dbReference type="RefSeq" id="WP_098703401.1">
    <property type="nucleotide sequence ID" value="NZ_NJGI01000005.1"/>
</dbReference>
<dbReference type="Pfam" id="PF10145">
    <property type="entry name" value="PhageMin_Tail"/>
    <property type="match status" value="1"/>
</dbReference>
<proteinExistence type="predicted"/>
<organism evidence="4 5">
    <name type="scientific">Fusobacterium nucleatum subsp. polymorphum</name>
    <name type="common">Fusobacterium polymorphum</name>
    <dbReference type="NCBI Taxonomy" id="76857"/>
    <lineage>
        <taxon>Bacteria</taxon>
        <taxon>Fusobacteriati</taxon>
        <taxon>Fusobacteriota</taxon>
        <taxon>Fusobacteriia</taxon>
        <taxon>Fusobacteriales</taxon>
        <taxon>Fusobacteriaceae</taxon>
        <taxon>Fusobacterium</taxon>
    </lineage>
</organism>
<keyword evidence="1" id="KW-0175">Coiled coil</keyword>
<dbReference type="PANTHER" id="PTHR45615:SF63">
    <property type="entry name" value="CHROMOSOME UNDETERMINED SCAFFOLD_10, WHOLE GENOME SHOTGUN SEQUENCE"/>
    <property type="match status" value="1"/>
</dbReference>
<feature type="coiled-coil region" evidence="1">
    <location>
        <begin position="59"/>
        <end position="130"/>
    </location>
</feature>
<reference evidence="4 5" key="1">
    <citation type="submission" date="2017-06" db="EMBL/GenBank/DDBJ databases">
        <title>Genome sequencing of Fusobacterium nucleatum subsp. polymorphum KCOM 1232 (=ChDC F37).</title>
        <authorList>
            <person name="Kook J.-K."/>
            <person name="Park S.-N."/>
            <person name="Lim Y.K."/>
            <person name="Roh H."/>
        </authorList>
    </citation>
    <scope>NUCLEOTIDE SEQUENCE [LARGE SCALE GENOMIC DNA]</scope>
    <source>
        <strain evidence="5">KCOM 1232 ( ChDC F37)</strain>
    </source>
</reference>
<dbReference type="Proteomes" id="UP000222862">
    <property type="component" value="Unassembled WGS sequence"/>
</dbReference>
<feature type="coiled-coil region" evidence="1">
    <location>
        <begin position="549"/>
        <end position="576"/>
    </location>
</feature>
<evidence type="ECO:0000256" key="1">
    <source>
        <dbReference type="SAM" id="Coils"/>
    </source>
</evidence>
<dbReference type="EMBL" id="NJGI01000005">
    <property type="protein sequence ID" value="PGH20630.1"/>
    <property type="molecule type" value="Genomic_DNA"/>
</dbReference>
<gene>
    <name evidence="4" type="ORF">RN96_10675</name>
</gene>
<evidence type="ECO:0000259" key="3">
    <source>
        <dbReference type="Pfam" id="PF10145"/>
    </source>
</evidence>
<dbReference type="PANTHER" id="PTHR45615">
    <property type="entry name" value="MYOSIN HEAVY CHAIN, NON-MUSCLE"/>
    <property type="match status" value="1"/>
</dbReference>
<comment type="caution">
    <text evidence="4">The sequence shown here is derived from an EMBL/GenBank/DDBJ whole genome shotgun (WGS) entry which is preliminary data.</text>
</comment>
<feature type="coiled-coil region" evidence="1">
    <location>
        <begin position="823"/>
        <end position="880"/>
    </location>
</feature>
<name>A0A2B7YHG1_FUSNP</name>
<protein>
    <submittedName>
        <fullName evidence="4">Phage tail tape measure protein</fullName>
    </submittedName>
</protein>
<sequence length="1552" mass="173210">MSTNTIEMKAILDDKVTPEIEKLATACGMSVQKFKEMMAQVYRVQQQFANLSPEVEKAFKIVQRENEKIKKEAERTARQIEQEEIKKAKAAAREAEKIEKANKKAFEQAAKEAAKAAKETEKAYSNAVKNMKKHFNKIYNAAKTAFIGIAGFAAYSTKGFADFEFSLKKIRTISNDSVDTIGNNIRKMAYETGISSEELAGSLYDLVQTIQDVPEKYEMLDTVSKLSVAGFANSADAVNLLTSTILSYKYQIKDAELLSSKFLVAQTRGNTTITQLANSLGTVMPIAKMANVEFDQLLASISTMTLGGVKTDEATTFLRAMLNELSKVDSDVSELFQKINKGMDFKTYMANGGNLIDAIEMLRIEAEKGNQSLLDLFGNVRSSLGAGTLSGLKDEYISILSEIANVPVEHLNQKFNELNDSTKTNLGKIKETINQFRIEIGNRVVEDIGEALNVTNDKSFEEMFNKERIDDIYATGKAILYVAGTITALGLAIKTATILNTTFTSIKTFVTWVTTTGNVALLEFTATIGALIYGINDLNNMDIKNIQDLDNIKKENSELENQKDLIKAVREDLEKGIVNPDFLLVVDGMDNLKESLKEISILDPNTDEFNKKLNELLEKVRDLQNELNNTNGKVVNVDIGVNIRMPKINVEDLARYDDDIQNFTNEVLKYNNEKKSENKPIVIGSSGTSKNKKSKSGGSKKDPFKDLISELGAKIKFDLNLDDKIQKLEEAKTKFKKNIDEINIAIDNFKIEDLGNKITKVLDGISLKSHNYSIDEQIEKINKARVYLEEQLTLAQKNGIKDVAEEVKEKLTKLDLTKTLLPIEKQTEDISKELEKIKETSSELEKKKESLSFDEIKSQKEKLQRDIESQKSVIETVKNAYTDLLDKGIITQGDYDKYIEELDKFRKSAKEAGDSLKELPKNLNTAFSGLSQNIQSLGSAVGSKTIGSIGNIIGGINNLKDISNTFKKDGGFNSIIGMFNNKGNVAGGITSIGTLISSATTGINIAKSIGSVIGFGKGKNKAAEIDNRNRENENRYQEQIKAMQTLTEVLRKNADYVKNFTDRILTEAAKNPTLSFLSNSNRNIDLFQQAMLNGKHFNDISALEKGSTRYSRGFGRRKKSKDTYTAVNVGEAQLLKYLGFDKTELDAFRDSEMRQLNNALKNVSHSDLVKATGRNLTQSNLDEWKKQISEFVSQLDLLEKEKKDLFRGSTLESFTGIDYSSEKKLIQEYTEQFKQMGLVGEQYNSTIKEMARNNQVLVTAMQDVRAQTIEGLASGNGGFVTSMKSYFEKIFKNASSIAYDIAFSDLDKYFNDEFKKISEKLVNIKKTGKLNFNDLLAGVDFSKLKLAESIETQAKKSLDTIKQFLLSRGIDISIINKILPNSDFNDKLNDMKNALSNAMNEAQKEKKFDSFTKSLGESLYESTKASLIKAFSESSVYQGLISKFVNTKDMKAEIEKAGTFEGAFNIIKSKLKDFGYRLESNGLGGFDAINNKDTVNNQLGNAYYQDKSSNVEIKVTNNFYEKVYGVDDLDGRILKGVNKGIELWTKKPKVTP</sequence>
<dbReference type="NCBIfam" id="TIGR01760">
    <property type="entry name" value="tape_meas_TP901"/>
    <property type="match status" value="1"/>
</dbReference>
<evidence type="ECO:0000256" key="2">
    <source>
        <dbReference type="SAM" id="MobiDB-lite"/>
    </source>
</evidence>
<dbReference type="InterPro" id="IPR010090">
    <property type="entry name" value="Phage_tape_meas"/>
</dbReference>
<evidence type="ECO:0000313" key="5">
    <source>
        <dbReference type="Proteomes" id="UP000222862"/>
    </source>
</evidence>
<accession>A0A2B7YHG1</accession>
<feature type="region of interest" description="Disordered" evidence="2">
    <location>
        <begin position="679"/>
        <end position="701"/>
    </location>
</feature>
<evidence type="ECO:0000313" key="4">
    <source>
        <dbReference type="EMBL" id="PGH20630.1"/>
    </source>
</evidence>